<feature type="region of interest" description="Disordered" evidence="1">
    <location>
        <begin position="181"/>
        <end position="259"/>
    </location>
</feature>
<dbReference type="EMBL" id="MU853568">
    <property type="protein sequence ID" value="KAK4145515.1"/>
    <property type="molecule type" value="Genomic_DNA"/>
</dbReference>
<proteinExistence type="predicted"/>
<feature type="compositionally biased region" description="Acidic residues" evidence="1">
    <location>
        <begin position="212"/>
        <end position="221"/>
    </location>
</feature>
<evidence type="ECO:0000256" key="1">
    <source>
        <dbReference type="SAM" id="MobiDB-lite"/>
    </source>
</evidence>
<feature type="region of interest" description="Disordered" evidence="1">
    <location>
        <begin position="288"/>
        <end position="361"/>
    </location>
</feature>
<keyword evidence="3" id="KW-1185">Reference proteome</keyword>
<dbReference type="AlphaFoldDB" id="A0AAN6V7M2"/>
<organism evidence="2 3">
    <name type="scientific">Dichotomopilus funicola</name>
    <dbReference type="NCBI Taxonomy" id="1934379"/>
    <lineage>
        <taxon>Eukaryota</taxon>
        <taxon>Fungi</taxon>
        <taxon>Dikarya</taxon>
        <taxon>Ascomycota</taxon>
        <taxon>Pezizomycotina</taxon>
        <taxon>Sordariomycetes</taxon>
        <taxon>Sordariomycetidae</taxon>
        <taxon>Sordariales</taxon>
        <taxon>Chaetomiaceae</taxon>
        <taxon>Dichotomopilus</taxon>
    </lineage>
</organism>
<feature type="compositionally biased region" description="Polar residues" evidence="1">
    <location>
        <begin position="329"/>
        <end position="361"/>
    </location>
</feature>
<reference evidence="2" key="2">
    <citation type="submission" date="2023-05" db="EMBL/GenBank/DDBJ databases">
        <authorList>
            <consortium name="Lawrence Berkeley National Laboratory"/>
            <person name="Steindorff A."/>
            <person name="Hensen N."/>
            <person name="Bonometti L."/>
            <person name="Westerberg I."/>
            <person name="Brannstrom I.O."/>
            <person name="Guillou S."/>
            <person name="Cros-Aarteil S."/>
            <person name="Calhoun S."/>
            <person name="Haridas S."/>
            <person name="Kuo A."/>
            <person name="Mondo S."/>
            <person name="Pangilinan J."/>
            <person name="Riley R."/>
            <person name="Labutti K."/>
            <person name="Andreopoulos B."/>
            <person name="Lipzen A."/>
            <person name="Chen C."/>
            <person name="Yanf M."/>
            <person name="Daum C."/>
            <person name="Ng V."/>
            <person name="Clum A."/>
            <person name="Ohm R."/>
            <person name="Martin F."/>
            <person name="Silar P."/>
            <person name="Natvig D."/>
            <person name="Lalanne C."/>
            <person name="Gautier V."/>
            <person name="Ament-Velasquez S.L."/>
            <person name="Kruys A."/>
            <person name="Hutchinson M.I."/>
            <person name="Powell A.J."/>
            <person name="Barry K."/>
            <person name="Miller A.N."/>
            <person name="Grigoriev I.V."/>
            <person name="Debuchy R."/>
            <person name="Gladieux P."/>
            <person name="Thoren M.H."/>
            <person name="Johannesson H."/>
        </authorList>
    </citation>
    <scope>NUCLEOTIDE SEQUENCE</scope>
    <source>
        <strain evidence="2">CBS 141.50</strain>
    </source>
</reference>
<dbReference type="GeneID" id="87816653"/>
<dbReference type="RefSeq" id="XP_062638886.1">
    <property type="nucleotide sequence ID" value="XM_062780040.1"/>
</dbReference>
<feature type="compositionally biased region" description="Polar residues" evidence="1">
    <location>
        <begin position="181"/>
        <end position="199"/>
    </location>
</feature>
<name>A0AAN6V7M2_9PEZI</name>
<protein>
    <submittedName>
        <fullName evidence="2">Uncharacterized protein</fullName>
    </submittedName>
</protein>
<evidence type="ECO:0000313" key="3">
    <source>
        <dbReference type="Proteomes" id="UP001302676"/>
    </source>
</evidence>
<sequence>MPAAIPSSTSTIASPDVRTIVTPVLSALPGAAASQEPPSAVLPSLSPILRQRVQLLSSSNAEPWIRLLSYDPTKVAQLTSIAQSGDLDPHPVSGEIEVDWDYDIDTTYKRLDQETLQALVVLKERNLFFRLVYCTGDPDGGGDGWRVGEVGVADSSTATNTFGGASGVVEAETLFRAAKSTKTTNGLAPTNGGHTNNASKPIWGAPSTTKEEAEEEDDDDDYWARYDATPSRTPAVKSSPAPRAAAAQTSQPETSTEAEDAYFSQYDSVQPAMDNHDPDEEAAILENPVLTQRPLGLGTTATAPKPQEQPTDGPVLAHPVPRKPESVRSAGSRNSQEESWVLANPTTSGRPGSAGSNSSQTVARLEEVAESREQTEFGVKQHISRSIRSLFLLSRASGIDREEFESMVRRELDVLGMVETDI</sequence>
<reference evidence="2" key="1">
    <citation type="journal article" date="2023" name="Mol. Phylogenet. Evol.">
        <title>Genome-scale phylogeny and comparative genomics of the fungal order Sordariales.</title>
        <authorList>
            <person name="Hensen N."/>
            <person name="Bonometti L."/>
            <person name="Westerberg I."/>
            <person name="Brannstrom I.O."/>
            <person name="Guillou S."/>
            <person name="Cros-Aarteil S."/>
            <person name="Calhoun S."/>
            <person name="Haridas S."/>
            <person name="Kuo A."/>
            <person name="Mondo S."/>
            <person name="Pangilinan J."/>
            <person name="Riley R."/>
            <person name="LaButti K."/>
            <person name="Andreopoulos B."/>
            <person name="Lipzen A."/>
            <person name="Chen C."/>
            <person name="Yan M."/>
            <person name="Daum C."/>
            <person name="Ng V."/>
            <person name="Clum A."/>
            <person name="Steindorff A."/>
            <person name="Ohm R.A."/>
            <person name="Martin F."/>
            <person name="Silar P."/>
            <person name="Natvig D.O."/>
            <person name="Lalanne C."/>
            <person name="Gautier V."/>
            <person name="Ament-Velasquez S.L."/>
            <person name="Kruys A."/>
            <person name="Hutchinson M.I."/>
            <person name="Powell A.J."/>
            <person name="Barry K."/>
            <person name="Miller A.N."/>
            <person name="Grigoriev I.V."/>
            <person name="Debuchy R."/>
            <person name="Gladieux P."/>
            <person name="Hiltunen Thoren M."/>
            <person name="Johannesson H."/>
        </authorList>
    </citation>
    <scope>NUCLEOTIDE SEQUENCE</scope>
    <source>
        <strain evidence="2">CBS 141.50</strain>
    </source>
</reference>
<comment type="caution">
    <text evidence="2">The sequence shown here is derived from an EMBL/GenBank/DDBJ whole genome shotgun (WGS) entry which is preliminary data.</text>
</comment>
<evidence type="ECO:0000313" key="2">
    <source>
        <dbReference type="EMBL" id="KAK4145515.1"/>
    </source>
</evidence>
<accession>A0AAN6V7M2</accession>
<dbReference type="Proteomes" id="UP001302676">
    <property type="component" value="Unassembled WGS sequence"/>
</dbReference>
<gene>
    <name evidence="2" type="ORF">C8A04DRAFT_26772</name>
</gene>